<dbReference type="Pfam" id="PF07728">
    <property type="entry name" value="AAA_5"/>
    <property type="match status" value="2"/>
</dbReference>
<accession>A0A848N5J2</accession>
<comment type="caution">
    <text evidence="2">The sequence shown here is derived from an EMBL/GenBank/DDBJ whole genome shotgun (WGS) entry which is preliminary data.</text>
</comment>
<feature type="domain" description="ATPase dynein-related AAA" evidence="1">
    <location>
        <begin position="305"/>
        <end position="434"/>
    </location>
</feature>
<feature type="domain" description="ATPase dynein-related AAA" evidence="1">
    <location>
        <begin position="142"/>
        <end position="200"/>
    </location>
</feature>
<sequence length="553" mass="64443">MQYQTKNDIQAKLLSTYESNTNRNNDAIANFEFANSINIGDIIIVKKGRYELLGFGEVMSDYYFDDNRDDYKHCRRVQWKLSGNWNVDHTLVMKTLTDITTYASGLNDGKKYYEHLLSIMENTTIQVQDNPIVNLLKYKKQIILQGPPGTGKTREAKRIAQNILGLDEKELQDSEQFKIIQFHPSYTYEDFVRGIVAESNGDRIEYKNINKTLGKFAKVAKENFDNHHKELKDYSREVQAKEYFEKFIEYVQDLIEEKNGYYELTENVGLISTDDEEAFRYKGKNEGWLKNGNRMLYKDILRAFLDNNTERQDVKKNINISGLARQHASYFVRVLNLFQNFLNEHHYTFSEVNIGKEPLKKYILVIDEINRANLSSVLGELIYALEYRGEEVDSMYEVDGSQKLVLPPNLYIIGTMNTADRSVGHIDYAIRRRFAFVDVLPEKLEDTEDVFFNTPGFVEVAKLFIKVGEDEVINFENAEDSDFLSNDFSSKDVALGHSYFIADRKKISKEEKDNYFKMKMKYEVIPILNEYLRDGVFNESATAKIKDIEQRFA</sequence>
<dbReference type="Proteomes" id="UP000548067">
    <property type="component" value="Unassembled WGS sequence"/>
</dbReference>
<gene>
    <name evidence="2" type="ORF">HIO71_00015</name>
</gene>
<dbReference type="GO" id="GO:0016887">
    <property type="term" value="F:ATP hydrolysis activity"/>
    <property type="evidence" value="ECO:0007669"/>
    <property type="project" value="InterPro"/>
</dbReference>
<protein>
    <submittedName>
        <fullName evidence="2">AAA domain-containing protein</fullName>
    </submittedName>
</protein>
<dbReference type="InterPro" id="IPR011704">
    <property type="entry name" value="ATPase_dyneun-rel_AAA"/>
</dbReference>
<dbReference type="PANTHER" id="PTHR37291:SF1">
    <property type="entry name" value="TYPE IV METHYL-DIRECTED RESTRICTION ENZYME ECOKMCRB SUBUNIT"/>
    <property type="match status" value="1"/>
</dbReference>
<dbReference type="InterPro" id="IPR052934">
    <property type="entry name" value="Methyl-DNA_Rec/Restrict_Enz"/>
</dbReference>
<proteinExistence type="predicted"/>
<dbReference type="GO" id="GO:0005524">
    <property type="term" value="F:ATP binding"/>
    <property type="evidence" value="ECO:0007669"/>
    <property type="project" value="InterPro"/>
</dbReference>
<dbReference type="InterPro" id="IPR027417">
    <property type="entry name" value="P-loop_NTPase"/>
</dbReference>
<dbReference type="EMBL" id="JABCJF010000001">
    <property type="protein sequence ID" value="NMR32583.1"/>
    <property type="molecule type" value="Genomic_DNA"/>
</dbReference>
<dbReference type="AlphaFoldDB" id="A0A848N5J2"/>
<evidence type="ECO:0000259" key="1">
    <source>
        <dbReference type="Pfam" id="PF07728"/>
    </source>
</evidence>
<organism evidence="2 3">
    <name type="scientific">Chryseobacterium aquaticum</name>
    <dbReference type="NCBI Taxonomy" id="452084"/>
    <lineage>
        <taxon>Bacteria</taxon>
        <taxon>Pseudomonadati</taxon>
        <taxon>Bacteroidota</taxon>
        <taxon>Flavobacteriia</taxon>
        <taxon>Flavobacteriales</taxon>
        <taxon>Weeksellaceae</taxon>
        <taxon>Chryseobacterium group</taxon>
        <taxon>Chryseobacterium</taxon>
    </lineage>
</organism>
<dbReference type="SUPFAM" id="SSF52540">
    <property type="entry name" value="P-loop containing nucleoside triphosphate hydrolases"/>
    <property type="match status" value="1"/>
</dbReference>
<dbReference type="PANTHER" id="PTHR37291">
    <property type="entry name" value="5-METHYLCYTOSINE-SPECIFIC RESTRICTION ENZYME B"/>
    <property type="match status" value="1"/>
</dbReference>
<reference evidence="2 3" key="1">
    <citation type="submission" date="2020-04" db="EMBL/GenBank/DDBJ databases">
        <title>Genome analysis and antimicrobial resistance characteristics of Chryseobacterium aquaticum isolated from farmed salmonids.</title>
        <authorList>
            <person name="Saticioglu I.B."/>
            <person name="Duman M."/>
            <person name="Altun S."/>
        </authorList>
    </citation>
    <scope>NUCLEOTIDE SEQUENCE [LARGE SCALE GENOMIC DNA]</scope>
    <source>
        <strain evidence="2 3">C-174</strain>
    </source>
</reference>
<name>A0A848N5J2_9FLAO</name>
<evidence type="ECO:0000313" key="3">
    <source>
        <dbReference type="Proteomes" id="UP000548067"/>
    </source>
</evidence>
<evidence type="ECO:0000313" key="2">
    <source>
        <dbReference type="EMBL" id="NMR32583.1"/>
    </source>
</evidence>
<dbReference type="Gene3D" id="3.40.50.300">
    <property type="entry name" value="P-loop containing nucleotide triphosphate hydrolases"/>
    <property type="match status" value="2"/>
</dbReference>